<dbReference type="AlphaFoldDB" id="A0A0C2BZP8"/>
<organism evidence="3 4">
    <name type="scientific">Noviherbaspirillum autotrophicum</name>
    <dbReference type="NCBI Taxonomy" id="709839"/>
    <lineage>
        <taxon>Bacteria</taxon>
        <taxon>Pseudomonadati</taxon>
        <taxon>Pseudomonadota</taxon>
        <taxon>Betaproteobacteria</taxon>
        <taxon>Burkholderiales</taxon>
        <taxon>Oxalobacteraceae</taxon>
        <taxon>Noviherbaspirillum</taxon>
    </lineage>
</organism>
<feature type="transmembrane region" description="Helical" evidence="1">
    <location>
        <begin position="109"/>
        <end position="132"/>
    </location>
</feature>
<dbReference type="SMART" id="SM00014">
    <property type="entry name" value="acidPPc"/>
    <property type="match status" value="1"/>
</dbReference>
<comment type="caution">
    <text evidence="3">The sequence shown here is derived from an EMBL/GenBank/DDBJ whole genome shotgun (WGS) entry which is preliminary data.</text>
</comment>
<dbReference type="Pfam" id="PF01569">
    <property type="entry name" value="PAP2"/>
    <property type="match status" value="1"/>
</dbReference>
<evidence type="ECO:0000313" key="4">
    <source>
        <dbReference type="Proteomes" id="UP000031572"/>
    </source>
</evidence>
<sequence>MVRFRRRFAPQIAFVKARLSPRSHLGLNLTLGALALIGASWLFGGIAEDVLTADPLTIVDVEVANWFHARATPSVTRIMLAITQANGPTAITLYVVFAALYLIWKRDWYWLTCLLVVVPAGALLNVLMKYAFHRARPSFEHPLLSLTSYSFPSGHAAGSMLFYGVVAAYLISKVRPWRSRVAIVLCAFAFVLLTALSRVYLGVHYLSDVLAGMAEAVAWLSLCLTGIHTYWMHRNGNSSRT</sequence>
<feature type="transmembrane region" description="Helical" evidence="1">
    <location>
        <begin position="209"/>
        <end position="231"/>
    </location>
</feature>
<feature type="transmembrane region" description="Helical" evidence="1">
    <location>
        <begin position="152"/>
        <end position="171"/>
    </location>
</feature>
<dbReference type="CDD" id="cd03392">
    <property type="entry name" value="PAP2_like_2"/>
    <property type="match status" value="1"/>
</dbReference>
<evidence type="ECO:0000256" key="1">
    <source>
        <dbReference type="SAM" id="Phobius"/>
    </source>
</evidence>
<keyword evidence="1" id="KW-0472">Membrane</keyword>
<accession>A0A0C2BZP8</accession>
<keyword evidence="4" id="KW-1185">Reference proteome</keyword>
<evidence type="ECO:0000313" key="3">
    <source>
        <dbReference type="EMBL" id="KIF83511.1"/>
    </source>
</evidence>
<dbReference type="Gene3D" id="1.20.144.10">
    <property type="entry name" value="Phosphatidic acid phosphatase type 2/haloperoxidase"/>
    <property type="match status" value="2"/>
</dbReference>
<reference evidence="3 4" key="1">
    <citation type="submission" date="2014-12" db="EMBL/GenBank/DDBJ databases">
        <title>Denitrispirillum autotrophicum gen. nov., sp. nov., Denitrifying, Facultatively Autotrophic Bacteria Isolated from Rice Paddy Soil.</title>
        <authorList>
            <person name="Ishii S."/>
            <person name="Ashida N."/>
            <person name="Ohno H."/>
            <person name="Otsuka S."/>
            <person name="Yokota A."/>
            <person name="Senoo K."/>
        </authorList>
    </citation>
    <scope>NUCLEOTIDE SEQUENCE [LARGE SCALE GENOMIC DNA]</scope>
    <source>
        <strain evidence="3 4">TSA66</strain>
    </source>
</reference>
<dbReference type="PANTHER" id="PTHR14969">
    <property type="entry name" value="SPHINGOSINE-1-PHOSPHATE PHOSPHOHYDROLASE"/>
    <property type="match status" value="1"/>
</dbReference>
<protein>
    <recommendedName>
        <fullName evidence="2">Phosphatidic acid phosphatase type 2/haloperoxidase domain-containing protein</fullName>
    </recommendedName>
</protein>
<gene>
    <name evidence="3" type="ORF">TSA66_05460</name>
</gene>
<feature type="domain" description="Phosphatidic acid phosphatase type 2/haloperoxidase" evidence="2">
    <location>
        <begin position="112"/>
        <end position="224"/>
    </location>
</feature>
<keyword evidence="1" id="KW-1133">Transmembrane helix</keyword>
<feature type="transmembrane region" description="Helical" evidence="1">
    <location>
        <begin position="78"/>
        <end position="102"/>
    </location>
</feature>
<dbReference type="PANTHER" id="PTHR14969:SF13">
    <property type="entry name" value="AT30094P"/>
    <property type="match status" value="1"/>
</dbReference>
<dbReference type="InterPro" id="IPR000326">
    <property type="entry name" value="PAP2/HPO"/>
</dbReference>
<feature type="transmembrane region" description="Helical" evidence="1">
    <location>
        <begin position="25"/>
        <end position="47"/>
    </location>
</feature>
<dbReference type="SUPFAM" id="SSF48317">
    <property type="entry name" value="Acid phosphatase/Vanadium-dependent haloperoxidase"/>
    <property type="match status" value="1"/>
</dbReference>
<keyword evidence="1" id="KW-0812">Transmembrane</keyword>
<dbReference type="EMBL" id="JWJG01000028">
    <property type="protein sequence ID" value="KIF83511.1"/>
    <property type="molecule type" value="Genomic_DNA"/>
</dbReference>
<proteinExistence type="predicted"/>
<dbReference type="Proteomes" id="UP000031572">
    <property type="component" value="Unassembled WGS sequence"/>
</dbReference>
<evidence type="ECO:0000259" key="2">
    <source>
        <dbReference type="SMART" id="SM00014"/>
    </source>
</evidence>
<name>A0A0C2BZP8_9BURK</name>
<dbReference type="STRING" id="709839.TSA66_05460"/>
<dbReference type="InterPro" id="IPR036938">
    <property type="entry name" value="PAP2/HPO_sf"/>
</dbReference>
<feature type="transmembrane region" description="Helical" evidence="1">
    <location>
        <begin position="183"/>
        <end position="203"/>
    </location>
</feature>